<evidence type="ECO:0000313" key="2">
    <source>
        <dbReference type="Proteomes" id="UP000632766"/>
    </source>
</evidence>
<dbReference type="Proteomes" id="UP000632766">
    <property type="component" value="Unassembled WGS sequence"/>
</dbReference>
<dbReference type="RefSeq" id="WP_198126488.1">
    <property type="nucleotide sequence ID" value="NZ_JAECZC010000048.1"/>
</dbReference>
<proteinExistence type="predicted"/>
<comment type="caution">
    <text evidence="1">The sequence shown here is derived from an EMBL/GenBank/DDBJ whole genome shotgun (WGS) entry which is preliminary data.</text>
</comment>
<gene>
    <name evidence="1" type="ORF">I8748_21125</name>
</gene>
<dbReference type="EMBL" id="JAECZC010000048">
    <property type="protein sequence ID" value="MBH8564656.1"/>
    <property type="molecule type" value="Genomic_DNA"/>
</dbReference>
<dbReference type="AlphaFoldDB" id="A0A8J7HRK9"/>
<reference evidence="1 2" key="1">
    <citation type="journal article" date="2021" name="Int. J. Syst. Evol. Microbiol.">
        <title>Amazonocrinis nigriterrae gen. nov., sp. nov., Atlanticothrix silvestris gen. nov., sp. nov. and Dendronalium phyllosphericum gen. nov., sp. nov., nostocacean cyanobacteria from Brazilian environments.</title>
        <authorList>
            <person name="Alvarenga D.O."/>
            <person name="Andreote A.P.D."/>
            <person name="Branco L.H.Z."/>
            <person name="Delbaje E."/>
            <person name="Cruz R.B."/>
            <person name="Varani A.M."/>
            <person name="Fiore M.F."/>
        </authorList>
    </citation>
    <scope>NUCLEOTIDE SEQUENCE [LARGE SCALE GENOMIC DNA]</scope>
    <source>
        <strain evidence="1 2">CENA67</strain>
    </source>
</reference>
<organism evidence="1 2">
    <name type="scientific">Amazonocrinis nigriterrae CENA67</name>
    <dbReference type="NCBI Taxonomy" id="2794033"/>
    <lineage>
        <taxon>Bacteria</taxon>
        <taxon>Bacillati</taxon>
        <taxon>Cyanobacteriota</taxon>
        <taxon>Cyanophyceae</taxon>
        <taxon>Nostocales</taxon>
        <taxon>Nostocaceae</taxon>
        <taxon>Amazonocrinis</taxon>
        <taxon>Amazonocrinis nigriterrae</taxon>
    </lineage>
</organism>
<sequence>MNRTILIGLMALPVYLHNTCNIIPFFQHQNPIASGLIIHGTNAHSRITPWQIAARDDQLPDCLRDRTCRE</sequence>
<keyword evidence="2" id="KW-1185">Reference proteome</keyword>
<name>A0A8J7HRK9_9NOST</name>
<protein>
    <submittedName>
        <fullName evidence="1">Uncharacterized protein</fullName>
    </submittedName>
</protein>
<evidence type="ECO:0000313" key="1">
    <source>
        <dbReference type="EMBL" id="MBH8564656.1"/>
    </source>
</evidence>
<accession>A0A8J7HRK9</accession>